<proteinExistence type="predicted"/>
<name>A0A653CKX7_CALMS</name>
<evidence type="ECO:0000313" key="1">
    <source>
        <dbReference type="EMBL" id="VEN48560.1"/>
    </source>
</evidence>
<reference evidence="1 2" key="1">
    <citation type="submission" date="2019-01" db="EMBL/GenBank/DDBJ databases">
        <authorList>
            <person name="Sayadi A."/>
        </authorList>
    </citation>
    <scope>NUCLEOTIDE SEQUENCE [LARGE SCALE GENOMIC DNA]</scope>
</reference>
<keyword evidence="2" id="KW-1185">Reference proteome</keyword>
<dbReference type="AlphaFoldDB" id="A0A653CKX7"/>
<sequence length="122" mass="13720">RTRAVCVPLVRCALTSVQICSRAGCSLFLCGVHKRFVERACSWRADFCPPLIYHVFKVNNKATKNVFVVSLSKADERGTCSFLLDNFFAAYLHFNTLKNVCGAEQLFVFPMLVSSEQRNGFS</sequence>
<evidence type="ECO:0000313" key="2">
    <source>
        <dbReference type="Proteomes" id="UP000410492"/>
    </source>
</evidence>
<dbReference type="Proteomes" id="UP000410492">
    <property type="component" value="Unassembled WGS sequence"/>
</dbReference>
<dbReference type="EMBL" id="CAACVG010008110">
    <property type="protein sequence ID" value="VEN48560.1"/>
    <property type="molecule type" value="Genomic_DNA"/>
</dbReference>
<protein>
    <submittedName>
        <fullName evidence="1">Uncharacterized protein</fullName>
    </submittedName>
</protein>
<organism evidence="1 2">
    <name type="scientific">Callosobruchus maculatus</name>
    <name type="common">Southern cowpea weevil</name>
    <name type="synonym">Pulse bruchid</name>
    <dbReference type="NCBI Taxonomy" id="64391"/>
    <lineage>
        <taxon>Eukaryota</taxon>
        <taxon>Metazoa</taxon>
        <taxon>Ecdysozoa</taxon>
        <taxon>Arthropoda</taxon>
        <taxon>Hexapoda</taxon>
        <taxon>Insecta</taxon>
        <taxon>Pterygota</taxon>
        <taxon>Neoptera</taxon>
        <taxon>Endopterygota</taxon>
        <taxon>Coleoptera</taxon>
        <taxon>Polyphaga</taxon>
        <taxon>Cucujiformia</taxon>
        <taxon>Chrysomeloidea</taxon>
        <taxon>Chrysomelidae</taxon>
        <taxon>Bruchinae</taxon>
        <taxon>Bruchini</taxon>
        <taxon>Callosobruchus</taxon>
    </lineage>
</organism>
<feature type="non-terminal residue" evidence="1">
    <location>
        <position position="1"/>
    </location>
</feature>
<accession>A0A653CKX7</accession>
<dbReference type="OrthoDB" id="1662883at2759"/>
<gene>
    <name evidence="1" type="ORF">CALMAC_LOCUS9964</name>
</gene>